<protein>
    <submittedName>
        <fullName evidence="2">Uncharacterized protein</fullName>
    </submittedName>
</protein>
<reference evidence="2 3" key="1">
    <citation type="submission" date="2023-02" db="EMBL/GenBank/DDBJ databases">
        <title>LHISI_Scaffold_Assembly.</title>
        <authorList>
            <person name="Stuart O.P."/>
            <person name="Cleave R."/>
            <person name="Magrath M.J.L."/>
            <person name="Mikheyev A.S."/>
        </authorList>
    </citation>
    <scope>NUCLEOTIDE SEQUENCE [LARGE SCALE GENOMIC DNA]</scope>
    <source>
        <strain evidence="2">Daus_M_001</strain>
        <tissue evidence="2">Leg muscle</tissue>
    </source>
</reference>
<proteinExistence type="predicted"/>
<accession>A0ABQ9IBC4</accession>
<name>A0ABQ9IBC4_9NEOP</name>
<feature type="compositionally biased region" description="Polar residues" evidence="1">
    <location>
        <begin position="82"/>
        <end position="94"/>
    </location>
</feature>
<keyword evidence="3" id="KW-1185">Reference proteome</keyword>
<comment type="caution">
    <text evidence="2">The sequence shown here is derived from an EMBL/GenBank/DDBJ whole genome shotgun (WGS) entry which is preliminary data.</text>
</comment>
<feature type="region of interest" description="Disordered" evidence="1">
    <location>
        <begin position="1"/>
        <end position="23"/>
    </location>
</feature>
<gene>
    <name evidence="2" type="ORF">PR048_006568</name>
</gene>
<organism evidence="2 3">
    <name type="scientific">Dryococelus australis</name>
    <dbReference type="NCBI Taxonomy" id="614101"/>
    <lineage>
        <taxon>Eukaryota</taxon>
        <taxon>Metazoa</taxon>
        <taxon>Ecdysozoa</taxon>
        <taxon>Arthropoda</taxon>
        <taxon>Hexapoda</taxon>
        <taxon>Insecta</taxon>
        <taxon>Pterygota</taxon>
        <taxon>Neoptera</taxon>
        <taxon>Polyneoptera</taxon>
        <taxon>Phasmatodea</taxon>
        <taxon>Verophasmatodea</taxon>
        <taxon>Anareolatae</taxon>
        <taxon>Phasmatidae</taxon>
        <taxon>Eurycanthinae</taxon>
        <taxon>Dryococelus</taxon>
    </lineage>
</organism>
<evidence type="ECO:0000313" key="2">
    <source>
        <dbReference type="EMBL" id="KAJ8893967.1"/>
    </source>
</evidence>
<evidence type="ECO:0000256" key="1">
    <source>
        <dbReference type="SAM" id="MobiDB-lite"/>
    </source>
</evidence>
<dbReference type="EMBL" id="JARBHB010000002">
    <property type="protein sequence ID" value="KAJ8893967.1"/>
    <property type="molecule type" value="Genomic_DNA"/>
</dbReference>
<sequence>MKNQKLKEHNKKNYDRRHAAKELRQLTRGESVWIPDMKRYGKIHTHAPFQDSPETLRLRSPNEPSSPPGSPGVSPFRGFPQEETSATGPSTSFYKTCSGQVVKQLKRIDI</sequence>
<dbReference type="Proteomes" id="UP001159363">
    <property type="component" value="Chromosome 2"/>
</dbReference>
<evidence type="ECO:0000313" key="3">
    <source>
        <dbReference type="Proteomes" id="UP001159363"/>
    </source>
</evidence>
<feature type="region of interest" description="Disordered" evidence="1">
    <location>
        <begin position="44"/>
        <end position="94"/>
    </location>
</feature>